<dbReference type="PATRIC" id="fig|1122985.7.peg.1330"/>
<dbReference type="Proteomes" id="UP000027442">
    <property type="component" value="Unassembled WGS sequence"/>
</dbReference>
<evidence type="ECO:0000313" key="2">
    <source>
        <dbReference type="Proteomes" id="UP000027442"/>
    </source>
</evidence>
<dbReference type="HOGENOM" id="CLU_3187326_0_0_10"/>
<sequence length="46" mass="5450">MQVMDKISTSLNKIKMKKLSIAPTYALRLMHYTQPTNQYPYCHFLT</sequence>
<proteinExistence type="predicted"/>
<reference evidence="1 2" key="1">
    <citation type="submission" date="2013-08" db="EMBL/GenBank/DDBJ databases">
        <authorList>
            <person name="Weinstock G."/>
            <person name="Sodergren E."/>
            <person name="Wylie T."/>
            <person name="Fulton L."/>
            <person name="Fulton R."/>
            <person name="Fronick C."/>
            <person name="O'Laughlin M."/>
            <person name="Godfrey J."/>
            <person name="Miner T."/>
            <person name="Herter B."/>
            <person name="Appelbaum E."/>
            <person name="Cordes M."/>
            <person name="Lek S."/>
            <person name="Wollam A."/>
            <person name="Pepin K.H."/>
            <person name="Palsikar V.B."/>
            <person name="Mitreva M."/>
            <person name="Wilson R.K."/>
        </authorList>
    </citation>
    <scope>NUCLEOTIDE SEQUENCE [LARGE SCALE GENOMIC DNA]</scope>
    <source>
        <strain evidence="1 2">ATCC 15930</strain>
    </source>
</reference>
<comment type="caution">
    <text evidence="1">The sequence shown here is derived from an EMBL/GenBank/DDBJ whole genome shotgun (WGS) entry which is preliminary data.</text>
</comment>
<accession>A0A069QS06</accession>
<keyword evidence="2" id="KW-1185">Reference proteome</keyword>
<name>A0A069QS06_HOYLO</name>
<dbReference type="EMBL" id="JNGW01000049">
    <property type="protein sequence ID" value="KDR52616.1"/>
    <property type="molecule type" value="Genomic_DNA"/>
</dbReference>
<evidence type="ECO:0000313" key="1">
    <source>
        <dbReference type="EMBL" id="KDR52616.1"/>
    </source>
</evidence>
<protein>
    <submittedName>
        <fullName evidence="1">Uncharacterized protein</fullName>
    </submittedName>
</protein>
<gene>
    <name evidence="1" type="ORF">HMPREF1991_01281</name>
</gene>
<organism evidence="1 2">
    <name type="scientific">Hoylesella loescheii DSM 19665 = JCM 12249 = ATCC 15930</name>
    <dbReference type="NCBI Taxonomy" id="1122985"/>
    <lineage>
        <taxon>Bacteria</taxon>
        <taxon>Pseudomonadati</taxon>
        <taxon>Bacteroidota</taxon>
        <taxon>Bacteroidia</taxon>
        <taxon>Bacteroidales</taxon>
        <taxon>Prevotellaceae</taxon>
        <taxon>Hoylesella</taxon>
    </lineage>
</organism>
<dbReference type="AlphaFoldDB" id="A0A069QS06"/>